<evidence type="ECO:0000259" key="3">
    <source>
        <dbReference type="PROSITE" id="PS51192"/>
    </source>
</evidence>
<dbReference type="AlphaFoldDB" id="A0A6B2L0P5"/>
<dbReference type="InterPro" id="IPR038718">
    <property type="entry name" value="SNF2-like_sf"/>
</dbReference>
<feature type="region of interest" description="Disordered" evidence="2">
    <location>
        <begin position="502"/>
        <end position="528"/>
    </location>
</feature>
<evidence type="ECO:0000256" key="2">
    <source>
        <dbReference type="SAM" id="MobiDB-lite"/>
    </source>
</evidence>
<protein>
    <recommendedName>
        <fullName evidence="6">Helicase ATP-binding domain-containing protein</fullName>
    </recommendedName>
</protein>
<feature type="domain" description="Helicase ATP-binding" evidence="3">
    <location>
        <begin position="45"/>
        <end position="207"/>
    </location>
</feature>
<dbReference type="InterPro" id="IPR049730">
    <property type="entry name" value="SNF2/RAD54-like_C"/>
</dbReference>
<dbReference type="Pfam" id="PF00271">
    <property type="entry name" value="Helicase_C"/>
    <property type="match status" value="1"/>
</dbReference>
<dbReference type="SUPFAM" id="SSF52540">
    <property type="entry name" value="P-loop containing nucleoside triphosphate hydrolases"/>
    <property type="match status" value="2"/>
</dbReference>
<evidence type="ECO:0000256" key="1">
    <source>
        <dbReference type="ARBA" id="ARBA00022801"/>
    </source>
</evidence>
<evidence type="ECO:0000259" key="4">
    <source>
        <dbReference type="PROSITE" id="PS51194"/>
    </source>
</evidence>
<dbReference type="PROSITE" id="PS51194">
    <property type="entry name" value="HELICASE_CTER"/>
    <property type="match status" value="1"/>
</dbReference>
<dbReference type="PROSITE" id="PS51192">
    <property type="entry name" value="HELICASE_ATP_BIND_1"/>
    <property type="match status" value="1"/>
</dbReference>
<dbReference type="Gene3D" id="3.40.50.10810">
    <property type="entry name" value="Tandem AAA-ATPase domain"/>
    <property type="match status" value="1"/>
</dbReference>
<dbReference type="PANTHER" id="PTHR10799">
    <property type="entry name" value="SNF2/RAD54 HELICASE FAMILY"/>
    <property type="match status" value="1"/>
</dbReference>
<dbReference type="InterPro" id="IPR001650">
    <property type="entry name" value="Helicase_C-like"/>
</dbReference>
<dbReference type="EMBL" id="GIBP01001615">
    <property type="protein sequence ID" value="NDV30584.1"/>
    <property type="molecule type" value="Transcribed_RNA"/>
</dbReference>
<dbReference type="GO" id="GO:0016787">
    <property type="term" value="F:hydrolase activity"/>
    <property type="evidence" value="ECO:0007669"/>
    <property type="project" value="UniProtKB-KW"/>
</dbReference>
<dbReference type="CDD" id="cd18793">
    <property type="entry name" value="SF2_C_SNF"/>
    <property type="match status" value="1"/>
</dbReference>
<reference evidence="5" key="1">
    <citation type="journal article" date="2020" name="J. Eukaryot. Microbiol.">
        <title>De novo Sequencing, Assembly and Annotation of the Transcriptome for the Free-Living Testate Amoeba Arcella intermedia.</title>
        <authorList>
            <person name="Ribeiro G.M."/>
            <person name="Porfirio-Sousa A.L."/>
            <person name="Maurer-Alcala X.X."/>
            <person name="Katz L.A."/>
            <person name="Lahr D.J.G."/>
        </authorList>
    </citation>
    <scope>NUCLEOTIDE SEQUENCE</scope>
</reference>
<dbReference type="SMART" id="SM00487">
    <property type="entry name" value="DEXDc"/>
    <property type="match status" value="1"/>
</dbReference>
<evidence type="ECO:0008006" key="6">
    <source>
        <dbReference type="Google" id="ProtNLM"/>
    </source>
</evidence>
<dbReference type="Gene3D" id="3.40.50.300">
    <property type="entry name" value="P-loop containing nucleotide triphosphate hydrolases"/>
    <property type="match status" value="1"/>
</dbReference>
<accession>A0A6B2L0P5</accession>
<organism evidence="5">
    <name type="scientific">Arcella intermedia</name>
    <dbReference type="NCBI Taxonomy" id="1963864"/>
    <lineage>
        <taxon>Eukaryota</taxon>
        <taxon>Amoebozoa</taxon>
        <taxon>Tubulinea</taxon>
        <taxon>Elardia</taxon>
        <taxon>Arcellinida</taxon>
        <taxon>Sphaerothecina</taxon>
        <taxon>Arcellidae</taxon>
        <taxon>Arcella</taxon>
    </lineage>
</organism>
<keyword evidence="1" id="KW-0378">Hydrolase</keyword>
<dbReference type="SMART" id="SM00490">
    <property type="entry name" value="HELICc"/>
    <property type="match status" value="1"/>
</dbReference>
<evidence type="ECO:0000313" key="5">
    <source>
        <dbReference type="EMBL" id="NDV30584.1"/>
    </source>
</evidence>
<dbReference type="Pfam" id="PF00176">
    <property type="entry name" value="SNF2-rel_dom"/>
    <property type="match status" value="1"/>
</dbReference>
<sequence length="546" mass="62905">MNVIDEIESYLTSRIHFAENVTEQPKMLVGGFLTGYQLKGLQWLVSQYNNKINGILADEMGLGKNIQVISLLAYLIESKQLNGPFMIVAPLSILQAWSSELERWVPKVSKVVYTGNPQARKQLQEEFVPGNFIICLTTFDFVTKDEKFFSKIMWNYMILDEGYLGKSKFFQTVCKQFQIEHRLILTATPLRGDLPSLWNLLNFLHPSSFNRIDVKELSLQQDSEQLCIRLLKVFQLALLRRLKCDVEQEVPRKVEKVILCDMSAIQKKMYNDTLNSISNLQYQLGSILKLRTICNHPYLALKDLKYPMDRNLWRASGKFHHLNKILPKLIAAGHKILLYTQTVSSINLLSEFLSFKGIQFLRMDGSTPTAERIESVTKFNNPDLPYTVFLLSTRAGGRGINMHLSDTVIMFDSDTNPESDLLAQSRAHRIGSNKPLLVIRLVSINSIEYKLYEKSKTPLDEHSLLISSKKTGLEQEPTREEEINCIIARNENERTLFQKMDEEREQQELASWKDEGNTDPLPPPLTTETELPEWYLKTLHQTFFDT</sequence>
<dbReference type="GO" id="GO:0005524">
    <property type="term" value="F:ATP binding"/>
    <property type="evidence" value="ECO:0007669"/>
    <property type="project" value="InterPro"/>
</dbReference>
<dbReference type="InterPro" id="IPR027417">
    <property type="entry name" value="P-loop_NTPase"/>
</dbReference>
<feature type="domain" description="Helicase C-terminal" evidence="4">
    <location>
        <begin position="321"/>
        <end position="472"/>
    </location>
</feature>
<name>A0A6B2L0P5_9EUKA</name>
<dbReference type="InterPro" id="IPR000330">
    <property type="entry name" value="SNF2_N"/>
</dbReference>
<dbReference type="InterPro" id="IPR014001">
    <property type="entry name" value="Helicase_ATP-bd"/>
</dbReference>
<proteinExistence type="predicted"/>